<dbReference type="EMBL" id="JAPCHY010000013">
    <property type="protein sequence ID" value="MCW4473752.1"/>
    <property type="molecule type" value="Genomic_DNA"/>
</dbReference>
<reference evidence="2 3" key="1">
    <citation type="submission" date="2022-10" db="EMBL/GenBank/DDBJ databases">
        <title>Xanthomonas sp. H13-6.</title>
        <authorList>
            <person name="Liu X."/>
            <person name="Deng Z."/>
            <person name="Jiang Y."/>
            <person name="Yu T."/>
            <person name="Ai J."/>
        </authorList>
    </citation>
    <scope>NUCLEOTIDE SEQUENCE [LARGE SCALE GENOMIC DNA]</scope>
    <source>
        <strain evidence="2 3">H13-6</strain>
    </source>
</reference>
<sequence>MLDTAAKKFLALSFAALFMLAAPSLHAQSKSRPGVIEDIQPIENKGDDEGRKTKFGRAIGRVTGSAAGVLANAGVAKSGAGDNVVASSVVRAAPTYAAQAGEELGAKVAGPGESVRYMVKVRLDSGRVMSLPQLSGQISGMKVGDRILVEGRGDEATIHRAQ</sequence>
<evidence type="ECO:0000313" key="2">
    <source>
        <dbReference type="EMBL" id="MCW4473752.1"/>
    </source>
</evidence>
<comment type="caution">
    <text evidence="2">The sequence shown here is derived from an EMBL/GenBank/DDBJ whole genome shotgun (WGS) entry which is preliminary data.</text>
</comment>
<gene>
    <name evidence="2" type="ORF">OK345_14725</name>
</gene>
<feature type="chain" id="PRO_5046232338" description="Copper-binding protein" evidence="1">
    <location>
        <begin position="28"/>
        <end position="162"/>
    </location>
</feature>
<evidence type="ECO:0000256" key="1">
    <source>
        <dbReference type="SAM" id="SignalP"/>
    </source>
</evidence>
<keyword evidence="1" id="KW-0732">Signal</keyword>
<proteinExistence type="predicted"/>
<keyword evidence="3" id="KW-1185">Reference proteome</keyword>
<dbReference type="RefSeq" id="WP_265128738.1">
    <property type="nucleotide sequence ID" value="NZ_JAPCHY010000013.1"/>
</dbReference>
<evidence type="ECO:0008006" key="4">
    <source>
        <dbReference type="Google" id="ProtNLM"/>
    </source>
</evidence>
<protein>
    <recommendedName>
        <fullName evidence="4">Copper-binding protein</fullName>
    </recommendedName>
</protein>
<organism evidence="2 3">
    <name type="scientific">Xanthomonas chitinilytica</name>
    <dbReference type="NCBI Taxonomy" id="2989819"/>
    <lineage>
        <taxon>Bacteria</taxon>
        <taxon>Pseudomonadati</taxon>
        <taxon>Pseudomonadota</taxon>
        <taxon>Gammaproteobacteria</taxon>
        <taxon>Lysobacterales</taxon>
        <taxon>Lysobacteraceae</taxon>
        <taxon>Xanthomonas</taxon>
    </lineage>
</organism>
<accession>A0ABT3JZ47</accession>
<name>A0ABT3JZ47_9XANT</name>
<evidence type="ECO:0000313" key="3">
    <source>
        <dbReference type="Proteomes" id="UP001209922"/>
    </source>
</evidence>
<feature type="signal peptide" evidence="1">
    <location>
        <begin position="1"/>
        <end position="27"/>
    </location>
</feature>
<dbReference type="Proteomes" id="UP001209922">
    <property type="component" value="Unassembled WGS sequence"/>
</dbReference>